<dbReference type="AlphaFoldDB" id="A0A378TNI7"/>
<feature type="signal peptide" evidence="1">
    <location>
        <begin position="1"/>
        <end position="26"/>
    </location>
</feature>
<proteinExistence type="predicted"/>
<sequence>MRTTIVTTTALAALTAATLTMPAASALPLDGPLIQTSCTYPQLEAALRAEAPRAADRLAANPGAQNRVQELLGLPVDQRRERIQGFLDRNPDMARIAEERRASPAGQEMTARMERVAQTCPNY</sequence>
<dbReference type="EMBL" id="UGQT01000001">
    <property type="protein sequence ID" value="STZ62190.1"/>
    <property type="molecule type" value="Genomic_DNA"/>
</dbReference>
<evidence type="ECO:0000313" key="2">
    <source>
        <dbReference type="EMBL" id="STZ62190.1"/>
    </source>
</evidence>
<evidence type="ECO:0000256" key="1">
    <source>
        <dbReference type="SAM" id="SignalP"/>
    </source>
</evidence>
<gene>
    <name evidence="2" type="ORF">NCTC10821_05755</name>
</gene>
<dbReference type="RefSeq" id="WP_115280943.1">
    <property type="nucleotide sequence ID" value="NZ_AP022600.1"/>
</dbReference>
<evidence type="ECO:0000313" key="3">
    <source>
        <dbReference type="Proteomes" id="UP000254978"/>
    </source>
</evidence>
<feature type="chain" id="PRO_5016903428" description="Hemophore-related protein" evidence="1">
    <location>
        <begin position="27"/>
        <end position="123"/>
    </location>
</feature>
<name>A0A378TNI7_9MYCO</name>
<keyword evidence="3" id="KW-1185">Reference proteome</keyword>
<keyword evidence="1" id="KW-0732">Signal</keyword>
<accession>A0A378TNI7</accession>
<dbReference type="OrthoDB" id="4563701at2"/>
<dbReference type="Proteomes" id="UP000254978">
    <property type="component" value="Unassembled WGS sequence"/>
</dbReference>
<evidence type="ECO:0008006" key="4">
    <source>
        <dbReference type="Google" id="ProtNLM"/>
    </source>
</evidence>
<organism evidence="2 3">
    <name type="scientific">Mycolicibacterium tokaiense</name>
    <dbReference type="NCBI Taxonomy" id="39695"/>
    <lineage>
        <taxon>Bacteria</taxon>
        <taxon>Bacillati</taxon>
        <taxon>Actinomycetota</taxon>
        <taxon>Actinomycetes</taxon>
        <taxon>Mycobacteriales</taxon>
        <taxon>Mycobacteriaceae</taxon>
        <taxon>Mycolicibacterium</taxon>
    </lineage>
</organism>
<protein>
    <recommendedName>
        <fullName evidence="4">Hemophore-related protein</fullName>
    </recommendedName>
</protein>
<dbReference type="GO" id="GO:0020037">
    <property type="term" value="F:heme binding"/>
    <property type="evidence" value="ECO:0007669"/>
    <property type="project" value="InterPro"/>
</dbReference>
<dbReference type="InterPro" id="IPR032407">
    <property type="entry name" value="MHB"/>
</dbReference>
<reference evidence="2 3" key="1">
    <citation type="submission" date="2018-06" db="EMBL/GenBank/DDBJ databases">
        <authorList>
            <consortium name="Pathogen Informatics"/>
            <person name="Doyle S."/>
        </authorList>
    </citation>
    <scope>NUCLEOTIDE SEQUENCE [LARGE SCALE GENOMIC DNA]</scope>
    <source>
        <strain evidence="2 3">NCTC10821</strain>
    </source>
</reference>
<dbReference type="NCBIfam" id="TIGR04529">
    <property type="entry name" value="MTB_hemophore"/>
    <property type="match status" value="1"/>
</dbReference>